<keyword evidence="2" id="KW-1185">Reference proteome</keyword>
<organism evidence="1 2">
    <name type="scientific">Aegilops tauschii subsp. strangulata</name>
    <name type="common">Goatgrass</name>
    <dbReference type="NCBI Taxonomy" id="200361"/>
    <lineage>
        <taxon>Eukaryota</taxon>
        <taxon>Viridiplantae</taxon>
        <taxon>Streptophyta</taxon>
        <taxon>Embryophyta</taxon>
        <taxon>Tracheophyta</taxon>
        <taxon>Spermatophyta</taxon>
        <taxon>Magnoliopsida</taxon>
        <taxon>Liliopsida</taxon>
        <taxon>Poales</taxon>
        <taxon>Poaceae</taxon>
        <taxon>BOP clade</taxon>
        <taxon>Pooideae</taxon>
        <taxon>Triticodae</taxon>
        <taxon>Triticeae</taxon>
        <taxon>Triticinae</taxon>
        <taxon>Aegilops</taxon>
    </lineage>
</organism>
<accession>A0A453DNI7</accession>
<reference evidence="1" key="4">
    <citation type="submission" date="2019-03" db="UniProtKB">
        <authorList>
            <consortium name="EnsemblPlants"/>
        </authorList>
    </citation>
    <scope>IDENTIFICATION</scope>
</reference>
<reference evidence="2" key="1">
    <citation type="journal article" date="2014" name="Science">
        <title>Ancient hybridizations among the ancestral genomes of bread wheat.</title>
        <authorList>
            <consortium name="International Wheat Genome Sequencing Consortium,"/>
            <person name="Marcussen T."/>
            <person name="Sandve S.R."/>
            <person name="Heier L."/>
            <person name="Spannagl M."/>
            <person name="Pfeifer M."/>
            <person name="Jakobsen K.S."/>
            <person name="Wulff B.B."/>
            <person name="Steuernagel B."/>
            <person name="Mayer K.F."/>
            <person name="Olsen O.A."/>
        </authorList>
    </citation>
    <scope>NUCLEOTIDE SEQUENCE [LARGE SCALE GENOMIC DNA]</scope>
    <source>
        <strain evidence="2">cv. AL8/78</strain>
    </source>
</reference>
<dbReference type="AlphaFoldDB" id="A0A453DNI7"/>
<reference evidence="1" key="3">
    <citation type="journal article" date="2017" name="Nature">
        <title>Genome sequence of the progenitor of the wheat D genome Aegilops tauschii.</title>
        <authorList>
            <person name="Luo M.C."/>
            <person name="Gu Y.Q."/>
            <person name="Puiu D."/>
            <person name="Wang H."/>
            <person name="Twardziok S.O."/>
            <person name="Deal K.R."/>
            <person name="Huo N."/>
            <person name="Zhu T."/>
            <person name="Wang L."/>
            <person name="Wang Y."/>
            <person name="McGuire P.E."/>
            <person name="Liu S."/>
            <person name="Long H."/>
            <person name="Ramasamy R.K."/>
            <person name="Rodriguez J.C."/>
            <person name="Van S.L."/>
            <person name="Yuan L."/>
            <person name="Wang Z."/>
            <person name="Xia Z."/>
            <person name="Xiao L."/>
            <person name="Anderson O.D."/>
            <person name="Ouyang S."/>
            <person name="Liang Y."/>
            <person name="Zimin A.V."/>
            <person name="Pertea G."/>
            <person name="Qi P."/>
            <person name="Bennetzen J.L."/>
            <person name="Dai X."/>
            <person name="Dawson M.W."/>
            <person name="Muller H.G."/>
            <person name="Kugler K."/>
            <person name="Rivarola-Duarte L."/>
            <person name="Spannagl M."/>
            <person name="Mayer K.F.X."/>
            <person name="Lu F.H."/>
            <person name="Bevan M.W."/>
            <person name="Leroy P."/>
            <person name="Li P."/>
            <person name="You F.M."/>
            <person name="Sun Q."/>
            <person name="Liu Z."/>
            <person name="Lyons E."/>
            <person name="Wicker T."/>
            <person name="Salzberg S.L."/>
            <person name="Devos K.M."/>
            <person name="Dvorak J."/>
        </authorList>
    </citation>
    <scope>NUCLEOTIDE SEQUENCE [LARGE SCALE GENOMIC DNA]</scope>
    <source>
        <strain evidence="1">cv. AL8/78</strain>
    </source>
</reference>
<reference evidence="1" key="5">
    <citation type="journal article" date="2021" name="G3 (Bethesda)">
        <title>Aegilops tauschii genome assembly Aet v5.0 features greater sequence contiguity and improved annotation.</title>
        <authorList>
            <person name="Wang L."/>
            <person name="Zhu T."/>
            <person name="Rodriguez J.C."/>
            <person name="Deal K.R."/>
            <person name="Dubcovsky J."/>
            <person name="McGuire P.E."/>
            <person name="Lux T."/>
            <person name="Spannagl M."/>
            <person name="Mayer K.F.X."/>
            <person name="Baldrich P."/>
            <person name="Meyers B.C."/>
            <person name="Huo N."/>
            <person name="Gu Y.Q."/>
            <person name="Zhou H."/>
            <person name="Devos K.M."/>
            <person name="Bennetzen J.L."/>
            <person name="Unver T."/>
            <person name="Budak H."/>
            <person name="Gulick P.J."/>
            <person name="Galiba G."/>
            <person name="Kalapos B."/>
            <person name="Nelson D.R."/>
            <person name="Li P."/>
            <person name="You F.M."/>
            <person name="Luo M.C."/>
            <person name="Dvorak J."/>
        </authorList>
    </citation>
    <scope>NUCLEOTIDE SEQUENCE [LARGE SCALE GENOMIC DNA]</scope>
    <source>
        <strain evidence="1">cv. AL8/78</strain>
    </source>
</reference>
<name>A0A453DNI7_AEGTS</name>
<reference evidence="2" key="2">
    <citation type="journal article" date="2017" name="Nat. Plants">
        <title>The Aegilops tauschii genome reveals multiple impacts of transposons.</title>
        <authorList>
            <person name="Zhao G."/>
            <person name="Zou C."/>
            <person name="Li K."/>
            <person name="Wang K."/>
            <person name="Li T."/>
            <person name="Gao L."/>
            <person name="Zhang X."/>
            <person name="Wang H."/>
            <person name="Yang Z."/>
            <person name="Liu X."/>
            <person name="Jiang W."/>
            <person name="Mao L."/>
            <person name="Kong X."/>
            <person name="Jiao Y."/>
            <person name="Jia J."/>
        </authorList>
    </citation>
    <scope>NUCLEOTIDE SEQUENCE [LARGE SCALE GENOMIC DNA]</scope>
    <source>
        <strain evidence="2">cv. AL8/78</strain>
    </source>
</reference>
<sequence>MSRYIHFSDKYFRTEGVPSIRWSLVDYYSLLVCRRLLRRNSSHCRCPSWFNCSKPNLEGFWQIKGPLL</sequence>
<dbReference type="Proteomes" id="UP000015105">
    <property type="component" value="Chromosome 3D"/>
</dbReference>
<proteinExistence type="predicted"/>
<evidence type="ECO:0000313" key="1">
    <source>
        <dbReference type="EnsemblPlants" id="AET3Gv20009900.1"/>
    </source>
</evidence>
<protein>
    <submittedName>
        <fullName evidence="1">Uncharacterized protein</fullName>
    </submittedName>
</protein>
<dbReference type="EnsemblPlants" id="AET3Gv20009900.1">
    <property type="protein sequence ID" value="AET3Gv20009900.1"/>
    <property type="gene ID" value="AET3Gv20009900"/>
</dbReference>
<dbReference type="Gramene" id="AET3Gv20009900.1">
    <property type="protein sequence ID" value="AET3Gv20009900.1"/>
    <property type="gene ID" value="AET3Gv20009900"/>
</dbReference>
<evidence type="ECO:0000313" key="2">
    <source>
        <dbReference type="Proteomes" id="UP000015105"/>
    </source>
</evidence>